<dbReference type="Pfam" id="PF00466">
    <property type="entry name" value="Ribosomal_L10"/>
    <property type="match status" value="1"/>
</dbReference>
<dbReference type="PANTHER" id="PTHR11560">
    <property type="entry name" value="39S RIBOSOMAL PROTEIN L10, MITOCHONDRIAL"/>
    <property type="match status" value="1"/>
</dbReference>
<organism evidence="4">
    <name type="scientific">sediment metagenome</name>
    <dbReference type="NCBI Taxonomy" id="749907"/>
    <lineage>
        <taxon>unclassified sequences</taxon>
        <taxon>metagenomes</taxon>
        <taxon>ecological metagenomes</taxon>
    </lineage>
</organism>
<dbReference type="EMBL" id="ADZX01000978">
    <property type="protein sequence ID" value="EFK94846.1"/>
    <property type="molecule type" value="Genomic_DNA"/>
</dbReference>
<accession>D9PNL9</accession>
<dbReference type="CDD" id="cd05797">
    <property type="entry name" value="Ribosomal_L10"/>
    <property type="match status" value="1"/>
</dbReference>
<dbReference type="InterPro" id="IPR001790">
    <property type="entry name" value="Ribosomal_uL10"/>
</dbReference>
<protein>
    <submittedName>
        <fullName evidence="4">50S ribosomal protein L10</fullName>
    </submittedName>
</protein>
<reference evidence="4" key="2">
    <citation type="journal article" date="2011" name="Microb. Ecol.">
        <title>Taxonomic and Functional Metagenomic Profiling of the Microbial Community in the Anoxic Sediment of a Sub-saline Shallow Lake (Laguna de Carrizo, Central Spain).</title>
        <authorList>
            <person name="Ferrer M."/>
            <person name="Guazzaroni M.E."/>
            <person name="Richter M."/>
            <person name="Garcia-Salamanca A."/>
            <person name="Yarza P."/>
            <person name="Suarez-Suarez A."/>
            <person name="Solano J."/>
            <person name="Alcaide M."/>
            <person name="van Dillewijn P."/>
            <person name="Molina-Henares M.A."/>
            <person name="Lopez-Cortes N."/>
            <person name="Al-Ramahi Y."/>
            <person name="Guerrero C."/>
            <person name="Acosta A."/>
            <person name="de Eugenio L.I."/>
            <person name="Martinez V."/>
            <person name="Marques S."/>
            <person name="Rojo F."/>
            <person name="Santero E."/>
            <person name="Genilloud O."/>
            <person name="Perez-Perez J."/>
            <person name="Rossello-Mora R."/>
            <person name="Ramos J.L."/>
        </authorList>
    </citation>
    <scope>NUCLEOTIDE SEQUENCE</scope>
</reference>
<dbReference type="HAMAP" id="MF_00362">
    <property type="entry name" value="Ribosomal_uL10"/>
    <property type="match status" value="1"/>
</dbReference>
<evidence type="ECO:0000256" key="1">
    <source>
        <dbReference type="ARBA" id="ARBA00008889"/>
    </source>
</evidence>
<dbReference type="AlphaFoldDB" id="D9PNL9"/>
<dbReference type="Gene3D" id="3.30.70.1730">
    <property type="match status" value="1"/>
</dbReference>
<dbReference type="Gene3D" id="6.10.250.290">
    <property type="match status" value="1"/>
</dbReference>
<dbReference type="InterPro" id="IPR043141">
    <property type="entry name" value="Ribosomal_uL10-like_sf"/>
</dbReference>
<evidence type="ECO:0000313" key="4">
    <source>
        <dbReference type="EMBL" id="EFK94846.1"/>
    </source>
</evidence>
<evidence type="ECO:0000256" key="3">
    <source>
        <dbReference type="ARBA" id="ARBA00023274"/>
    </source>
</evidence>
<reference evidence="4" key="1">
    <citation type="submission" date="2010-07" db="EMBL/GenBank/DDBJ databases">
        <authorList>
            <consortium name="CONSOLIDER consortium CSD2007-00005"/>
            <person name="Guazzaroni M.-E."/>
            <person name="Richter M."/>
            <person name="Garcia-Salamanca A."/>
            <person name="Yarza P."/>
            <person name="Ferrer M."/>
        </authorList>
    </citation>
    <scope>NUCLEOTIDE SEQUENCE</scope>
</reference>
<dbReference type="InterPro" id="IPR022973">
    <property type="entry name" value="Ribosomal_uL10_bac"/>
</dbReference>
<sequence>MATQKKIQTVQEMTDKVAKAKSIIFAEYRGAKHKQLEEFRKSLKKVDAELMITKNRLMAKAMGEKDKVAGDILNGETATVFSYTDEVSGAKELFKFFKVTNLGRAKGGMLGNRFMTEKDVTSLSQIPSKEILLGRLVGQLIAPVSGLHHALRWNINKLVWALSSIKDKKA</sequence>
<dbReference type="GO" id="GO:1990904">
    <property type="term" value="C:ribonucleoprotein complex"/>
    <property type="evidence" value="ECO:0007669"/>
    <property type="project" value="UniProtKB-KW"/>
</dbReference>
<comment type="similarity">
    <text evidence="1">Belongs to the universal ribosomal protein uL10 family.</text>
</comment>
<name>D9PNL9_9ZZZZ</name>
<dbReference type="NCBIfam" id="NF000955">
    <property type="entry name" value="PRK00099.1-1"/>
    <property type="match status" value="1"/>
</dbReference>
<gene>
    <name evidence="4" type="primary">rplJ</name>
    <name evidence="4" type="ORF">LDC_3152</name>
</gene>
<comment type="caution">
    <text evidence="4">The sequence shown here is derived from an EMBL/GenBank/DDBJ whole genome shotgun (WGS) entry which is preliminary data.</text>
</comment>
<dbReference type="GO" id="GO:0005840">
    <property type="term" value="C:ribosome"/>
    <property type="evidence" value="ECO:0007669"/>
    <property type="project" value="UniProtKB-KW"/>
</dbReference>
<keyword evidence="2 4" id="KW-0689">Ribosomal protein</keyword>
<keyword evidence="3" id="KW-0687">Ribonucleoprotein</keyword>
<dbReference type="SUPFAM" id="SSF160369">
    <property type="entry name" value="Ribosomal protein L10-like"/>
    <property type="match status" value="1"/>
</dbReference>
<evidence type="ECO:0000256" key="2">
    <source>
        <dbReference type="ARBA" id="ARBA00022980"/>
    </source>
</evidence>
<dbReference type="InterPro" id="IPR047865">
    <property type="entry name" value="Ribosomal_uL10_bac_type"/>
</dbReference>
<proteinExistence type="inferred from homology"/>